<dbReference type="Proteomes" id="UP000198984">
    <property type="component" value="Unassembled WGS sequence"/>
</dbReference>
<organism evidence="2 3">
    <name type="scientific">Chitinophaga rupis</name>
    <dbReference type="NCBI Taxonomy" id="573321"/>
    <lineage>
        <taxon>Bacteria</taxon>
        <taxon>Pseudomonadati</taxon>
        <taxon>Bacteroidota</taxon>
        <taxon>Chitinophagia</taxon>
        <taxon>Chitinophagales</taxon>
        <taxon>Chitinophagaceae</taxon>
        <taxon>Chitinophaga</taxon>
    </lineage>
</organism>
<feature type="domain" description="Aminoglycoside phosphotransferase" evidence="1">
    <location>
        <begin position="26"/>
        <end position="241"/>
    </location>
</feature>
<dbReference type="Gene3D" id="3.30.200.20">
    <property type="entry name" value="Phosphorylase Kinase, domain 1"/>
    <property type="match status" value="1"/>
</dbReference>
<dbReference type="Gene3D" id="3.90.1200.10">
    <property type="match status" value="1"/>
</dbReference>
<dbReference type="AlphaFoldDB" id="A0A1H7GKS6"/>
<dbReference type="STRING" id="573321.SAMN04488505_101101"/>
<evidence type="ECO:0000313" key="2">
    <source>
        <dbReference type="EMBL" id="SEK38773.1"/>
    </source>
</evidence>
<gene>
    <name evidence="2" type="ORF">SAMN04488505_101101</name>
</gene>
<dbReference type="GO" id="GO:0016740">
    <property type="term" value="F:transferase activity"/>
    <property type="evidence" value="ECO:0007669"/>
    <property type="project" value="UniProtKB-KW"/>
</dbReference>
<dbReference type="RefSeq" id="WP_089906207.1">
    <property type="nucleotide sequence ID" value="NZ_FOBB01000001.1"/>
</dbReference>
<dbReference type="Pfam" id="PF01636">
    <property type="entry name" value="APH"/>
    <property type="match status" value="1"/>
</dbReference>
<accession>A0A1H7GKS6</accession>
<proteinExistence type="predicted"/>
<dbReference type="SUPFAM" id="SSF56112">
    <property type="entry name" value="Protein kinase-like (PK-like)"/>
    <property type="match status" value="1"/>
</dbReference>
<dbReference type="InterPro" id="IPR011009">
    <property type="entry name" value="Kinase-like_dom_sf"/>
</dbReference>
<keyword evidence="3" id="KW-1185">Reference proteome</keyword>
<sequence>MIPETKRTAVKQALQEAFGVSGYEDIRHITTGLSSALIFRIVVQGRAYLLRIVTREDEPGNPTHYFACMKVAADAGIGPRIWYISTESRISITDFIEAQPFSLQEARIKLPALIRQLHSLPPFPARVNYLNFVNGLVKKFQDKQLLPESMTGELFRLYAKVADVYPYNTQDQVASHNDLKPENFLFDGDRVWMVDWEGAFLNDRYVDLGVVANFVVRNEEEEAAYLGIYFGEEACAYQRARFFLMRQVLHMAYFTLLMLLVSAAGTPIDPDTVIPDFRDFHDRIWSGEISLAGNEARLQYAWVHMAQLSRNLRSNRLNEALEVVSGAHITN</sequence>
<evidence type="ECO:0000259" key="1">
    <source>
        <dbReference type="Pfam" id="PF01636"/>
    </source>
</evidence>
<dbReference type="InterPro" id="IPR002575">
    <property type="entry name" value="Aminoglycoside_PTrfase"/>
</dbReference>
<protein>
    <submittedName>
        <fullName evidence="2">Phosphotransferase enzyme family protein</fullName>
    </submittedName>
</protein>
<dbReference type="EMBL" id="FOBB01000001">
    <property type="protein sequence ID" value="SEK38773.1"/>
    <property type="molecule type" value="Genomic_DNA"/>
</dbReference>
<dbReference type="PANTHER" id="PTHR40086">
    <property type="entry name" value="PHOSPHOTRANSFERASE YTMP-RELATED"/>
    <property type="match status" value="1"/>
</dbReference>
<dbReference type="InterPro" id="IPR052077">
    <property type="entry name" value="CcrZ_PhaseVar_Mediator"/>
</dbReference>
<keyword evidence="2" id="KW-0808">Transferase</keyword>
<reference evidence="2 3" key="1">
    <citation type="submission" date="2016-10" db="EMBL/GenBank/DDBJ databases">
        <authorList>
            <person name="de Groot N.N."/>
        </authorList>
    </citation>
    <scope>NUCLEOTIDE SEQUENCE [LARGE SCALE GENOMIC DNA]</scope>
    <source>
        <strain evidence="2 3">DSM 21039</strain>
    </source>
</reference>
<name>A0A1H7GKS6_9BACT</name>
<dbReference type="PANTHER" id="PTHR40086:SF1">
    <property type="entry name" value="CELL CYCLE REGULATOR CCRZ"/>
    <property type="match status" value="1"/>
</dbReference>
<evidence type="ECO:0000313" key="3">
    <source>
        <dbReference type="Proteomes" id="UP000198984"/>
    </source>
</evidence>
<dbReference type="OrthoDB" id="179763at2"/>